<comment type="caution">
    <text evidence="5">The sequence shown here is derived from an EMBL/GenBank/DDBJ whole genome shotgun (WGS) entry which is preliminary data.</text>
</comment>
<dbReference type="SMART" id="SM00967">
    <property type="entry name" value="SpoU_sub_bind"/>
    <property type="match status" value="1"/>
</dbReference>
<keyword evidence="2" id="KW-0808">Transferase</keyword>
<name>A0ABQ6Z880_9GAMM</name>
<feature type="domain" description="RNA 2-O ribose methyltransferase substrate binding" evidence="4">
    <location>
        <begin position="77"/>
        <end position="152"/>
    </location>
</feature>
<evidence type="ECO:0000256" key="3">
    <source>
        <dbReference type="SAM" id="MobiDB-lite"/>
    </source>
</evidence>
<dbReference type="EMBL" id="PDWN01000005">
    <property type="protein sequence ID" value="KAF1695403.1"/>
    <property type="molecule type" value="Genomic_DNA"/>
</dbReference>
<dbReference type="RefSeq" id="WP_162409657.1">
    <property type="nucleotide sequence ID" value="NZ_CP093331.1"/>
</dbReference>
<dbReference type="Pfam" id="PF08032">
    <property type="entry name" value="SpoU_sub_bind"/>
    <property type="match status" value="1"/>
</dbReference>
<dbReference type="InterPro" id="IPR029064">
    <property type="entry name" value="Ribosomal_eL30-like_sf"/>
</dbReference>
<dbReference type="SUPFAM" id="SSF75217">
    <property type="entry name" value="alpha/beta knot"/>
    <property type="match status" value="1"/>
</dbReference>
<organism evidence="5 6">
    <name type="scientific">Pseudoxanthomonas daejeonensis</name>
    <dbReference type="NCBI Taxonomy" id="266062"/>
    <lineage>
        <taxon>Bacteria</taxon>
        <taxon>Pseudomonadati</taxon>
        <taxon>Pseudomonadota</taxon>
        <taxon>Gammaproteobacteria</taxon>
        <taxon>Lysobacterales</taxon>
        <taxon>Lysobacteraceae</taxon>
        <taxon>Pseudoxanthomonas</taxon>
    </lineage>
</organism>
<dbReference type="PANTHER" id="PTHR46429">
    <property type="entry name" value="23S RRNA (GUANOSINE-2'-O-)-METHYLTRANSFERASE RLMB"/>
    <property type="match status" value="1"/>
</dbReference>
<sequence>MAGPWDNRPPRRPAPPRGPRGPDDRAGPSSNPRLSAAAVPAPTRDAPVHATAGAGEPAHGAHERGGSGHATRREELRLYGLNAVQAVFDRRPEAIRKVYLAQSRIHALKPLLAWCVKHRVGYRVVEEEDLDRLAASSHHEGVVADVQRIEPLPLEAWLRGLAPGAPALAIWLDGVGNPHNFGAILRSAAHFGAAVLLPARSPLALSGAAARVAEGGAEAVTLVRLPDAAAAFAPLRAAGFAMAATLVRGGDDLFGARLPQRLVYVMGAEGEGMDPALAAACELRLSIPGTGAVESLNVAAATAVFLSRWAARSI</sequence>
<evidence type="ECO:0000256" key="1">
    <source>
        <dbReference type="ARBA" id="ARBA00022603"/>
    </source>
</evidence>
<evidence type="ECO:0000256" key="2">
    <source>
        <dbReference type="ARBA" id="ARBA00022679"/>
    </source>
</evidence>
<feature type="compositionally biased region" description="Basic and acidic residues" evidence="3">
    <location>
        <begin position="59"/>
        <end position="70"/>
    </location>
</feature>
<dbReference type="GO" id="GO:0008168">
    <property type="term" value="F:methyltransferase activity"/>
    <property type="evidence" value="ECO:0007669"/>
    <property type="project" value="UniProtKB-KW"/>
</dbReference>
<dbReference type="InterPro" id="IPR004441">
    <property type="entry name" value="rRNA_MeTrfase_TrmH"/>
</dbReference>
<dbReference type="InterPro" id="IPR001537">
    <property type="entry name" value="SpoU_MeTrfase"/>
</dbReference>
<evidence type="ECO:0000313" key="6">
    <source>
        <dbReference type="Proteomes" id="UP000788419"/>
    </source>
</evidence>
<feature type="compositionally biased region" description="Low complexity" evidence="3">
    <location>
        <begin position="49"/>
        <end position="58"/>
    </location>
</feature>
<dbReference type="PANTHER" id="PTHR46429:SF2">
    <property type="entry name" value="TRNA_RRNA METHYLTRANSFERASE"/>
    <property type="match status" value="1"/>
</dbReference>
<keyword evidence="1 5" id="KW-0489">Methyltransferase</keyword>
<evidence type="ECO:0000313" key="5">
    <source>
        <dbReference type="EMBL" id="KAF1695403.1"/>
    </source>
</evidence>
<dbReference type="Proteomes" id="UP000788419">
    <property type="component" value="Unassembled WGS sequence"/>
</dbReference>
<dbReference type="SUPFAM" id="SSF55315">
    <property type="entry name" value="L30e-like"/>
    <property type="match status" value="1"/>
</dbReference>
<dbReference type="Pfam" id="PF00588">
    <property type="entry name" value="SpoU_methylase"/>
    <property type="match status" value="1"/>
</dbReference>
<dbReference type="Gene3D" id="3.40.1280.10">
    <property type="match status" value="1"/>
</dbReference>
<dbReference type="Gene3D" id="3.30.1330.30">
    <property type="match status" value="1"/>
</dbReference>
<dbReference type="CDD" id="cd18095">
    <property type="entry name" value="SpoU-like_rRNA-MTase"/>
    <property type="match status" value="1"/>
</dbReference>
<accession>A0ABQ6Z880</accession>
<dbReference type="InterPro" id="IPR013123">
    <property type="entry name" value="SpoU_subst-bd"/>
</dbReference>
<keyword evidence="6" id="KW-1185">Reference proteome</keyword>
<dbReference type="InterPro" id="IPR029028">
    <property type="entry name" value="Alpha/beta_knot_MTases"/>
</dbReference>
<dbReference type="GO" id="GO:0032259">
    <property type="term" value="P:methylation"/>
    <property type="evidence" value="ECO:0007669"/>
    <property type="project" value="UniProtKB-KW"/>
</dbReference>
<evidence type="ECO:0000259" key="4">
    <source>
        <dbReference type="SMART" id="SM00967"/>
    </source>
</evidence>
<dbReference type="InterPro" id="IPR029026">
    <property type="entry name" value="tRNA_m1G_MTases_N"/>
</dbReference>
<proteinExistence type="predicted"/>
<gene>
    <name evidence="5" type="ORF">CSC65_06435</name>
</gene>
<feature type="region of interest" description="Disordered" evidence="3">
    <location>
        <begin position="1"/>
        <end position="70"/>
    </location>
</feature>
<reference evidence="5 6" key="1">
    <citation type="submission" date="2017-10" db="EMBL/GenBank/DDBJ databases">
        <title>Whole genome sequencing of members of genus Pseudoxanthomonas.</title>
        <authorList>
            <person name="Kumar S."/>
            <person name="Bansal K."/>
            <person name="Kaur A."/>
            <person name="Patil P."/>
            <person name="Sharma S."/>
            <person name="Patil P.B."/>
        </authorList>
    </citation>
    <scope>NUCLEOTIDE SEQUENCE [LARGE SCALE GENOMIC DNA]</scope>
    <source>
        <strain evidence="5 6">DSM 17801</strain>
    </source>
</reference>
<protein>
    <submittedName>
        <fullName evidence="5">rRNA methyltransferase</fullName>
    </submittedName>
</protein>